<dbReference type="EMBL" id="JAWDJT010000009">
    <property type="protein sequence ID" value="MDU0371624.1"/>
    <property type="molecule type" value="Genomic_DNA"/>
</dbReference>
<feature type="domain" description="ThuA-like" evidence="2">
    <location>
        <begin position="23"/>
        <end position="232"/>
    </location>
</feature>
<dbReference type="Pfam" id="PF06283">
    <property type="entry name" value="ThuA"/>
    <property type="match status" value="1"/>
</dbReference>
<proteinExistence type="predicted"/>
<feature type="region of interest" description="Disordered" evidence="1">
    <location>
        <begin position="1"/>
        <end position="20"/>
    </location>
</feature>
<organism evidence="3 4">
    <name type="scientific">Hymenobacter endophyticus</name>
    <dbReference type="NCBI Taxonomy" id="3076335"/>
    <lineage>
        <taxon>Bacteria</taxon>
        <taxon>Pseudomonadati</taxon>
        <taxon>Bacteroidota</taxon>
        <taxon>Cytophagia</taxon>
        <taxon>Cytophagales</taxon>
        <taxon>Hymenobacteraceae</taxon>
        <taxon>Hymenobacter</taxon>
    </lineage>
</organism>
<dbReference type="Gene3D" id="3.40.50.880">
    <property type="match status" value="1"/>
</dbReference>
<dbReference type="InterPro" id="IPR029010">
    <property type="entry name" value="ThuA-like"/>
</dbReference>
<comment type="caution">
    <text evidence="3">The sequence shown here is derived from an EMBL/GenBank/DDBJ whole genome shotgun (WGS) entry which is preliminary data.</text>
</comment>
<dbReference type="InterPro" id="IPR029062">
    <property type="entry name" value="Class_I_gatase-like"/>
</dbReference>
<keyword evidence="4" id="KW-1185">Reference proteome</keyword>
<dbReference type="Proteomes" id="UP001250698">
    <property type="component" value="Unassembled WGS sequence"/>
</dbReference>
<sequence>MHTLGACTSGGTNKPQPQPTASVLIFSKTSGFRHESIPAGIRAIQTLGQQHNFRVDTTTNAGRFTATGLQPYQAVIFLSTTQDVLNEEQQTAFEQYIRGGRGFVGVHAATDTEYNWPWYGRLVGAYFNGHPAIQTATIQVLNNTHPATAGLPAQWTRTDEWYNFRDLSPTLTVLATLDERTYSGGTNGSNHPIAWYHEFAGGRAFYTAGGHTTESFSEPLFQQHLLGGIRYAIGPK</sequence>
<accession>A0ABU3TJS3</accession>
<gene>
    <name evidence="3" type="ORF">ROI90_14550</name>
</gene>
<reference evidence="3 4" key="1">
    <citation type="submission" date="2023-10" db="EMBL/GenBank/DDBJ databases">
        <title>Hymenobacter endophyticus sp. nov., an isolate from the leaf tissues of wheat.</title>
        <authorList>
            <person name="Dai Y."/>
        </authorList>
    </citation>
    <scope>NUCLEOTIDE SEQUENCE [LARGE SCALE GENOMIC DNA]</scope>
    <source>
        <strain evidence="3 4">ZK17L-C2</strain>
    </source>
</reference>
<protein>
    <submittedName>
        <fullName evidence="3">ThuA domain-containing protein</fullName>
    </submittedName>
</protein>
<evidence type="ECO:0000313" key="4">
    <source>
        <dbReference type="Proteomes" id="UP001250698"/>
    </source>
</evidence>
<dbReference type="PANTHER" id="PTHR40469:SF2">
    <property type="entry name" value="GALACTOSE-BINDING DOMAIN-LIKE SUPERFAMILY PROTEIN"/>
    <property type="match status" value="1"/>
</dbReference>
<feature type="compositionally biased region" description="Polar residues" evidence="1">
    <location>
        <begin position="9"/>
        <end position="20"/>
    </location>
</feature>
<dbReference type="PANTHER" id="PTHR40469">
    <property type="entry name" value="SECRETED GLYCOSYL HYDROLASE"/>
    <property type="match status" value="1"/>
</dbReference>
<evidence type="ECO:0000256" key="1">
    <source>
        <dbReference type="SAM" id="MobiDB-lite"/>
    </source>
</evidence>
<evidence type="ECO:0000259" key="2">
    <source>
        <dbReference type="Pfam" id="PF06283"/>
    </source>
</evidence>
<name>A0ABU3TJS3_9BACT</name>
<evidence type="ECO:0000313" key="3">
    <source>
        <dbReference type="EMBL" id="MDU0371624.1"/>
    </source>
</evidence>
<dbReference type="RefSeq" id="WP_315999084.1">
    <property type="nucleotide sequence ID" value="NZ_JAWDJT010000009.1"/>
</dbReference>
<dbReference type="SUPFAM" id="SSF52317">
    <property type="entry name" value="Class I glutamine amidotransferase-like"/>
    <property type="match status" value="1"/>
</dbReference>